<keyword evidence="3" id="KW-1185">Reference proteome</keyword>
<evidence type="ECO:0000313" key="2">
    <source>
        <dbReference type="EMBL" id="CAG9317897.1"/>
    </source>
</evidence>
<dbReference type="Proteomes" id="UP001162131">
    <property type="component" value="Unassembled WGS sequence"/>
</dbReference>
<dbReference type="PANTHER" id="PTHR21646">
    <property type="entry name" value="UBIQUITIN CARBOXYL-TERMINAL HYDROLASE"/>
    <property type="match status" value="1"/>
</dbReference>
<dbReference type="InterPro" id="IPR050185">
    <property type="entry name" value="Ub_carboxyl-term_hydrolase"/>
</dbReference>
<dbReference type="InterPro" id="IPR038765">
    <property type="entry name" value="Papain-like_cys_pep_sf"/>
</dbReference>
<comment type="caution">
    <text evidence="2">The sequence shown here is derived from an EMBL/GenBank/DDBJ whole genome shotgun (WGS) entry which is preliminary data.</text>
</comment>
<dbReference type="SUPFAM" id="SSF54001">
    <property type="entry name" value="Cysteine proteinases"/>
    <property type="match status" value="1"/>
</dbReference>
<evidence type="ECO:0000313" key="3">
    <source>
        <dbReference type="Proteomes" id="UP001162131"/>
    </source>
</evidence>
<dbReference type="CDD" id="cd02674">
    <property type="entry name" value="Peptidase_C19R"/>
    <property type="match status" value="1"/>
</dbReference>
<dbReference type="InterPro" id="IPR028889">
    <property type="entry name" value="USP"/>
</dbReference>
<dbReference type="GO" id="GO:0016579">
    <property type="term" value="P:protein deubiquitination"/>
    <property type="evidence" value="ECO:0007669"/>
    <property type="project" value="InterPro"/>
</dbReference>
<accession>A0AAU9J2Y3</accession>
<feature type="domain" description="USP" evidence="1">
    <location>
        <begin position="63"/>
        <end position="392"/>
    </location>
</feature>
<dbReference type="GO" id="GO:0004843">
    <property type="term" value="F:cysteine-type deubiquitinase activity"/>
    <property type="evidence" value="ECO:0007669"/>
    <property type="project" value="InterPro"/>
</dbReference>
<dbReference type="Gene3D" id="3.90.70.10">
    <property type="entry name" value="Cysteine proteinases"/>
    <property type="match status" value="1"/>
</dbReference>
<dbReference type="PROSITE" id="PS00973">
    <property type="entry name" value="USP_2"/>
    <property type="match status" value="1"/>
</dbReference>
<sequence length="484" mass="55381">MGAACCRKSVAENERLMSEKLKEINEEEKTEVISPTRTSKGYISLVNNFKNPKKEKKAISGIGGFENLGKTCYINAVLQCLCNTNPLADYFLSGLFKEEMCFQNRDNSSAELIYAFAEIIRTQWKANYDCIVPKHFVEIVQKNTQFAQEEEHDVHEFLTFFMGKMNELLNRANTNSSSPVPECNGDTDEHQAAQAWHDHLKSTSSVIVDLFHGQLKSTLKCTQCDQISQNFEPFMSISLPISANKGTSLKQCLKDFTKNESLEQSWFCSKCNKQVTATKSYSIWKVPPILIFQLKRFHFTPEIQEKIKTDIGFPLKSLDLAEYVAGPQKTPPKYDLYAVVNHSGKLTEGHYFTYSKNKNDQRWYKFDDDMVEEMSEDAVESNKAYLLFYYNATPKEFFRQSRTLPQFWPHVLTSEVSPPPIMKRPQTLNISSIVDKQNKRRNSEDIMECLNPPSFSFSGVSAESWAGVDKTGAEGEILFKKLLR</sequence>
<dbReference type="EMBL" id="CAJZBQ010000019">
    <property type="protein sequence ID" value="CAG9317897.1"/>
    <property type="molecule type" value="Genomic_DNA"/>
</dbReference>
<dbReference type="InterPro" id="IPR018200">
    <property type="entry name" value="USP_CS"/>
</dbReference>
<proteinExistence type="predicted"/>
<dbReference type="InterPro" id="IPR001394">
    <property type="entry name" value="Peptidase_C19_UCH"/>
</dbReference>
<dbReference type="Pfam" id="PF00443">
    <property type="entry name" value="UCH"/>
    <property type="match status" value="1"/>
</dbReference>
<protein>
    <recommendedName>
        <fullName evidence="1">USP domain-containing protein</fullName>
    </recommendedName>
</protein>
<organism evidence="2 3">
    <name type="scientific">Blepharisma stoltei</name>
    <dbReference type="NCBI Taxonomy" id="1481888"/>
    <lineage>
        <taxon>Eukaryota</taxon>
        <taxon>Sar</taxon>
        <taxon>Alveolata</taxon>
        <taxon>Ciliophora</taxon>
        <taxon>Postciliodesmatophora</taxon>
        <taxon>Heterotrichea</taxon>
        <taxon>Heterotrichida</taxon>
        <taxon>Blepharismidae</taxon>
        <taxon>Blepharisma</taxon>
    </lineage>
</organism>
<name>A0AAU9J2Y3_9CILI</name>
<dbReference type="PROSITE" id="PS50235">
    <property type="entry name" value="USP_3"/>
    <property type="match status" value="1"/>
</dbReference>
<gene>
    <name evidence="2" type="ORF">BSTOLATCC_MIC20202</name>
</gene>
<evidence type="ECO:0000259" key="1">
    <source>
        <dbReference type="PROSITE" id="PS50235"/>
    </source>
</evidence>
<reference evidence="2" key="1">
    <citation type="submission" date="2021-09" db="EMBL/GenBank/DDBJ databases">
        <authorList>
            <consortium name="AG Swart"/>
            <person name="Singh M."/>
            <person name="Singh A."/>
            <person name="Seah K."/>
            <person name="Emmerich C."/>
        </authorList>
    </citation>
    <scope>NUCLEOTIDE SEQUENCE</scope>
    <source>
        <strain evidence="2">ATCC30299</strain>
    </source>
</reference>
<dbReference type="AlphaFoldDB" id="A0AAU9J2Y3"/>